<dbReference type="InterPro" id="IPR043358">
    <property type="entry name" value="GNL1-like"/>
</dbReference>
<feature type="compositionally biased region" description="Acidic residues" evidence="6">
    <location>
        <begin position="532"/>
        <end position="556"/>
    </location>
</feature>
<keyword evidence="3" id="KW-0342">GTP-binding</keyword>
<keyword evidence="2" id="KW-0547">Nucleotide-binding</keyword>
<dbReference type="InterPro" id="IPR030378">
    <property type="entry name" value="G_CP_dom"/>
</dbReference>
<organism evidence="8 9">
    <name type="scientific">Polyplax serrata</name>
    <name type="common">Common mouse louse</name>
    <dbReference type="NCBI Taxonomy" id="468196"/>
    <lineage>
        <taxon>Eukaryota</taxon>
        <taxon>Metazoa</taxon>
        <taxon>Ecdysozoa</taxon>
        <taxon>Arthropoda</taxon>
        <taxon>Hexapoda</taxon>
        <taxon>Insecta</taxon>
        <taxon>Pterygota</taxon>
        <taxon>Neoptera</taxon>
        <taxon>Paraneoptera</taxon>
        <taxon>Psocodea</taxon>
        <taxon>Troctomorpha</taxon>
        <taxon>Phthiraptera</taxon>
        <taxon>Anoplura</taxon>
        <taxon>Polyplacidae</taxon>
        <taxon>Polyplax</taxon>
    </lineage>
</organism>
<evidence type="ECO:0000259" key="7">
    <source>
        <dbReference type="PROSITE" id="PS51721"/>
    </source>
</evidence>
<feature type="domain" description="CP-type G" evidence="7">
    <location>
        <begin position="169"/>
        <end position="397"/>
    </location>
</feature>
<accession>A0AAN8NU82</accession>
<dbReference type="PANTHER" id="PTHR45709:SF3">
    <property type="entry name" value="GUANINE NUCLEOTIDE-BINDING PROTEIN-LIKE 1"/>
    <property type="match status" value="1"/>
</dbReference>
<keyword evidence="1" id="KW-0597">Phosphoprotein</keyword>
<evidence type="ECO:0000313" key="9">
    <source>
        <dbReference type="Proteomes" id="UP001372834"/>
    </source>
</evidence>
<feature type="compositionally biased region" description="Basic residues" evidence="6">
    <location>
        <begin position="21"/>
        <end position="33"/>
    </location>
</feature>
<dbReference type="EMBL" id="JAWJWE010000036">
    <property type="protein sequence ID" value="KAK6629024.1"/>
    <property type="molecule type" value="Genomic_DNA"/>
</dbReference>
<protein>
    <recommendedName>
        <fullName evidence="5">Guanine nucleotide-binding protein-like 1</fullName>
    </recommendedName>
</protein>
<dbReference type="PRINTS" id="PR00326">
    <property type="entry name" value="GTP1OBG"/>
</dbReference>
<dbReference type="GO" id="GO:0003924">
    <property type="term" value="F:GTPase activity"/>
    <property type="evidence" value="ECO:0007669"/>
    <property type="project" value="InterPro"/>
</dbReference>
<evidence type="ECO:0000256" key="6">
    <source>
        <dbReference type="SAM" id="MobiDB-lite"/>
    </source>
</evidence>
<dbReference type="Gene3D" id="3.40.50.300">
    <property type="entry name" value="P-loop containing nucleotide triphosphate hydrolases"/>
    <property type="match status" value="1"/>
</dbReference>
<dbReference type="InterPro" id="IPR027417">
    <property type="entry name" value="P-loop_NTPase"/>
</dbReference>
<name>A0AAN8NU82_POLSC</name>
<sequence length="571" mass="66212">MAPRRKCPFSGKAKKEQLKEKKVKNQSKRRKKANLPFLRNSHTEESDDEPQMTVKLNHQPSKSNVKNNSRDVNRYVLQFYKESKAEINDKKLEAQKSLQMVGEKEMEIDSKDFFPQGIDFPRRPPWNFNMSRDELNAREHRYFTEFVKKIENEFGSKNLSYFELNLETWRQLWRVLEMSDIVLIIVDVRFAVFMFPPTLYKYVCEELKKDMILVLNKIDLVPPELIVAWKHYFLQHYPTLKIVTFTSLPSYNLRNVKENKSGLKNLRRKCKPLMAAEGAQKLYEACNEITEGQVDLSCWADKIKEQMKSNYVEDETQIKIVTEVEDTGYQEHTKYQQGTLTIGCIGQPNVGKSSLMNAIMGKKVVSVSRTPGHTKHFQTIYLTKNVILCDCPGLVFPSKIQRTIQILNGAYPIAQVREPYMAVKYLAERLDLPRLLGIQHPENDDTWSAIDICDGWAKKRGFFTAKTARPDTYRAANSILRMSLEGKICLFFKPPGYHENKEHWKNHPEVADVAWIQAKYKNENDGIKSDGESENESFGDESDSPGEETDDSDETDPMPKTSNRFQLLEET</sequence>
<evidence type="ECO:0000256" key="3">
    <source>
        <dbReference type="ARBA" id="ARBA00023134"/>
    </source>
</evidence>
<dbReference type="PANTHER" id="PTHR45709">
    <property type="entry name" value="LARGE SUBUNIT GTPASE 1 HOMOLOG-RELATED"/>
    <property type="match status" value="1"/>
</dbReference>
<feature type="region of interest" description="Disordered" evidence="6">
    <location>
        <begin position="523"/>
        <end position="571"/>
    </location>
</feature>
<dbReference type="CDD" id="cd01857">
    <property type="entry name" value="HSR1_MMR1"/>
    <property type="match status" value="1"/>
</dbReference>
<feature type="compositionally biased region" description="Polar residues" evidence="6">
    <location>
        <begin position="54"/>
        <end position="67"/>
    </location>
</feature>
<dbReference type="Proteomes" id="UP001372834">
    <property type="component" value="Unassembled WGS sequence"/>
</dbReference>
<comment type="caution">
    <text evidence="8">The sequence shown here is derived from an EMBL/GenBank/DDBJ whole genome shotgun (WGS) entry which is preliminary data.</text>
</comment>
<dbReference type="InterPro" id="IPR006073">
    <property type="entry name" value="GTP-bd"/>
</dbReference>
<evidence type="ECO:0000256" key="2">
    <source>
        <dbReference type="ARBA" id="ARBA00022741"/>
    </source>
</evidence>
<comment type="function">
    <text evidence="4">Possible regulatory or functional link with the histocompatibility cluster.</text>
</comment>
<dbReference type="AlphaFoldDB" id="A0AAN8NU82"/>
<dbReference type="PROSITE" id="PS51721">
    <property type="entry name" value="G_CP"/>
    <property type="match status" value="1"/>
</dbReference>
<evidence type="ECO:0000256" key="5">
    <source>
        <dbReference type="ARBA" id="ARBA00039902"/>
    </source>
</evidence>
<proteinExistence type="predicted"/>
<reference evidence="8 9" key="1">
    <citation type="submission" date="2023-10" db="EMBL/GenBank/DDBJ databases">
        <title>Genomes of two closely related lineages of the louse Polyplax serrata with different host specificities.</title>
        <authorList>
            <person name="Martinu J."/>
            <person name="Tarabai H."/>
            <person name="Stefka J."/>
            <person name="Hypsa V."/>
        </authorList>
    </citation>
    <scope>NUCLEOTIDE SEQUENCE [LARGE SCALE GENOMIC DNA]</scope>
    <source>
        <strain evidence="8">HR10_N</strain>
    </source>
</reference>
<evidence type="ECO:0000313" key="8">
    <source>
        <dbReference type="EMBL" id="KAK6629024.1"/>
    </source>
</evidence>
<evidence type="ECO:0000256" key="4">
    <source>
        <dbReference type="ARBA" id="ARBA00037770"/>
    </source>
</evidence>
<feature type="region of interest" description="Disordered" evidence="6">
    <location>
        <begin position="1"/>
        <end position="68"/>
    </location>
</feature>
<dbReference type="GO" id="GO:0005525">
    <property type="term" value="F:GTP binding"/>
    <property type="evidence" value="ECO:0007669"/>
    <property type="project" value="UniProtKB-KW"/>
</dbReference>
<dbReference type="SUPFAM" id="SSF52540">
    <property type="entry name" value="P-loop containing nucleoside triphosphate hydrolases"/>
    <property type="match status" value="1"/>
</dbReference>
<dbReference type="Pfam" id="PF01926">
    <property type="entry name" value="MMR_HSR1"/>
    <property type="match status" value="1"/>
</dbReference>
<gene>
    <name evidence="8" type="ORF">RUM43_002841</name>
</gene>
<evidence type="ECO:0000256" key="1">
    <source>
        <dbReference type="ARBA" id="ARBA00022553"/>
    </source>
</evidence>